<dbReference type="Pfam" id="PF13812">
    <property type="entry name" value="PPR_3"/>
    <property type="match status" value="2"/>
</dbReference>
<evidence type="ECO:0000313" key="4">
    <source>
        <dbReference type="Proteomes" id="UP001428341"/>
    </source>
</evidence>
<dbReference type="InterPro" id="IPR044645">
    <property type="entry name" value="DG1/EMB2279-like"/>
</dbReference>
<sequence length="901" mass="102317">MEAQPAPLQLPAPAQAQFEPNMEKIKQKLLKHGVFPTPKILRSIRKKEIQKHNRKQAKIQSQAPLTPSQEQALAEEQHFQTLKREFKMFHRAVAAKSGDPLLGKPWERIERLKFRQLASESKEFAGDNLKRENLRELKEMFEKDLNWVLNDDVQLGSDDFAKNVEWHPEKRWRSEAEAIRVLVDRLSEREMTAKNWKFVRIMKQSGLMFTEGQMLKILKGLGDKGSWRQAMSVLDWVYGLKDKRDLKSRFVYTKLLAILGKAGRPHEALRIFNLMLEDCNLYPDIAAYHSVAVTLGQAGLLKELVKLIERMRQKPSKRIKNMHRKNWDPVLEPDLVVYNAVLNACVPSHQWKGVFWVFKQLRKSGLKPSAATYGLAMEVMLQSGKYDLVHEFFRKMAKSGEAIGALTYKVLVRAFWEEGKINEAVAAVRNMEQRGVVGTASVYYELACCLCNNGRWQDAMLVVEKIKSLRHSKPLEITFTGLIISSMYGGHIDDCISIFQHMKDHCEPNIGTVNAMLKVYSRNDMFSKAKELFEETTRANSSGYTFLSGDGAPLKPDEYTYSSMLEASATAHQWEYFEYVYKGMALSGCQLDQTKHAWLLVEASRAGKCHLLEHAFDSLLEAGEIPHPLFFTEMLIQAIVQSNYEKAVALINAMAYAPFHITERQWTELFESNEDRISRDKLEKLLNALCNCNAASSEITVSNLSRALHALCRSEKERDLSSSAHFGSQAIDISPLHGIHEAFDVKETENVPSSSASMMFENGDLGADPLPQKTDVAVDIDSINHSSLSRQADADTEMFSKALSYIHSNDRPSNLCIDMEGLADDWASSEHSDYLDEELAALYLSKQSQDNDVVDLQKSMNRVGGSQRSELPSASEILEAWKESREKDGIFFPFEHGKKSL</sequence>
<comment type="caution">
    <text evidence="3">The sequence shown here is derived from an EMBL/GenBank/DDBJ whole genome shotgun (WGS) entry which is preliminary data.</text>
</comment>
<keyword evidence="4" id="KW-1185">Reference proteome</keyword>
<dbReference type="SUPFAM" id="SSF48452">
    <property type="entry name" value="TPR-like"/>
    <property type="match status" value="1"/>
</dbReference>
<dbReference type="PANTHER" id="PTHR46935:SF2">
    <property type="entry name" value="PENTACOTRIPEPTIDE-REPEAT REGION OF PRORP DOMAIN-CONTAINING PROTEIN"/>
    <property type="match status" value="1"/>
</dbReference>
<dbReference type="PROSITE" id="PS51375">
    <property type="entry name" value="PPR"/>
    <property type="match status" value="3"/>
</dbReference>
<dbReference type="Proteomes" id="UP001428341">
    <property type="component" value="Unassembled WGS sequence"/>
</dbReference>
<dbReference type="EMBL" id="JBCGBO010000001">
    <property type="protein sequence ID" value="KAK9228428.1"/>
    <property type="molecule type" value="Genomic_DNA"/>
</dbReference>
<dbReference type="NCBIfam" id="TIGR00756">
    <property type="entry name" value="PPR"/>
    <property type="match status" value="1"/>
</dbReference>
<dbReference type="InterPro" id="IPR011990">
    <property type="entry name" value="TPR-like_helical_dom_sf"/>
</dbReference>
<dbReference type="GO" id="GO:0009658">
    <property type="term" value="P:chloroplast organization"/>
    <property type="evidence" value="ECO:0007669"/>
    <property type="project" value="InterPro"/>
</dbReference>
<organism evidence="3 4">
    <name type="scientific">Citrus x changshan-huyou</name>
    <dbReference type="NCBI Taxonomy" id="2935761"/>
    <lineage>
        <taxon>Eukaryota</taxon>
        <taxon>Viridiplantae</taxon>
        <taxon>Streptophyta</taxon>
        <taxon>Embryophyta</taxon>
        <taxon>Tracheophyta</taxon>
        <taxon>Spermatophyta</taxon>
        <taxon>Magnoliopsida</taxon>
        <taxon>eudicotyledons</taxon>
        <taxon>Gunneridae</taxon>
        <taxon>Pentapetalae</taxon>
        <taxon>rosids</taxon>
        <taxon>malvids</taxon>
        <taxon>Sapindales</taxon>
        <taxon>Rutaceae</taxon>
        <taxon>Aurantioideae</taxon>
        <taxon>Citrus</taxon>
    </lineage>
</organism>
<feature type="repeat" description="PPR" evidence="2">
    <location>
        <begin position="334"/>
        <end position="368"/>
    </location>
</feature>
<dbReference type="AlphaFoldDB" id="A0AAP0MZ58"/>
<feature type="repeat" description="PPR" evidence="2">
    <location>
        <begin position="404"/>
        <end position="438"/>
    </location>
</feature>
<dbReference type="Gene3D" id="1.25.40.10">
    <property type="entry name" value="Tetratricopeptide repeat domain"/>
    <property type="match status" value="3"/>
</dbReference>
<reference evidence="3 4" key="1">
    <citation type="submission" date="2024-05" db="EMBL/GenBank/DDBJ databases">
        <title>Haplotype-resolved chromosome-level genome assembly of Huyou (Citrus changshanensis).</title>
        <authorList>
            <person name="Miao C."/>
            <person name="Chen W."/>
            <person name="Wu Y."/>
            <person name="Wang L."/>
            <person name="Zhao S."/>
            <person name="Grierson D."/>
            <person name="Xu C."/>
            <person name="Chen K."/>
        </authorList>
    </citation>
    <scope>NUCLEOTIDE SEQUENCE [LARGE SCALE GENOMIC DNA]</scope>
    <source>
        <strain evidence="3">01-14</strain>
        <tissue evidence="3">Leaf</tissue>
    </source>
</reference>
<evidence type="ECO:0000313" key="3">
    <source>
        <dbReference type="EMBL" id="KAK9228428.1"/>
    </source>
</evidence>
<evidence type="ECO:0000256" key="1">
    <source>
        <dbReference type="ARBA" id="ARBA00022737"/>
    </source>
</evidence>
<name>A0AAP0MZ58_9ROSI</name>
<dbReference type="FunFam" id="1.25.40.10:FF:001552">
    <property type="entry name" value="Predicted protein"/>
    <property type="match status" value="1"/>
</dbReference>
<accession>A0AAP0MZ58</accession>
<dbReference type="GO" id="GO:0009507">
    <property type="term" value="C:chloroplast"/>
    <property type="evidence" value="ECO:0007669"/>
    <property type="project" value="TreeGrafter"/>
</dbReference>
<proteinExistence type="predicted"/>
<gene>
    <name evidence="3" type="ORF">WN944_021378</name>
</gene>
<evidence type="ECO:0000256" key="2">
    <source>
        <dbReference type="PROSITE-ProRule" id="PRU00708"/>
    </source>
</evidence>
<protein>
    <submittedName>
        <fullName evidence="3">Uncharacterized protein</fullName>
    </submittedName>
</protein>
<dbReference type="InterPro" id="IPR002885">
    <property type="entry name" value="PPR_rpt"/>
</dbReference>
<dbReference type="Pfam" id="PF01535">
    <property type="entry name" value="PPR"/>
    <property type="match status" value="2"/>
</dbReference>
<keyword evidence="1" id="KW-0677">Repeat</keyword>
<dbReference type="PANTHER" id="PTHR46935">
    <property type="entry name" value="OS01G0674700 PROTEIN"/>
    <property type="match status" value="1"/>
</dbReference>
<feature type="repeat" description="PPR" evidence="2">
    <location>
        <begin position="248"/>
        <end position="278"/>
    </location>
</feature>